<accession>A0AAW2EHQ8</accession>
<reference evidence="1 2" key="1">
    <citation type="submission" date="2023-03" db="EMBL/GenBank/DDBJ databases">
        <title>High recombination rates correlate with genetic variation in Cardiocondyla obscurior ants.</title>
        <authorList>
            <person name="Errbii M."/>
        </authorList>
    </citation>
    <scope>NUCLEOTIDE SEQUENCE [LARGE SCALE GENOMIC DNA]</scope>
    <source>
        <strain evidence="1">Alpha-2009</strain>
        <tissue evidence="1">Whole body</tissue>
    </source>
</reference>
<evidence type="ECO:0000313" key="1">
    <source>
        <dbReference type="EMBL" id="KAL0102308.1"/>
    </source>
</evidence>
<dbReference type="EMBL" id="JADYXP020000023">
    <property type="protein sequence ID" value="KAL0102308.1"/>
    <property type="molecule type" value="Genomic_DNA"/>
</dbReference>
<gene>
    <name evidence="1" type="ORF">PUN28_018677</name>
</gene>
<sequence>MINAIESNDLFVSCVLLIVPHPLHGGDLSASHYRNYSCLESREQRRRLSSLSSRTLSDIVVTKPGVGFFTSRDHLHSRCITEETQNPRTARDLEPRCHIPRY</sequence>
<protein>
    <recommendedName>
        <fullName evidence="3">Secreted protein</fullName>
    </recommendedName>
</protein>
<keyword evidence="2" id="KW-1185">Reference proteome</keyword>
<comment type="caution">
    <text evidence="1">The sequence shown here is derived from an EMBL/GenBank/DDBJ whole genome shotgun (WGS) entry which is preliminary data.</text>
</comment>
<dbReference type="Proteomes" id="UP001430953">
    <property type="component" value="Unassembled WGS sequence"/>
</dbReference>
<organism evidence="1 2">
    <name type="scientific">Cardiocondyla obscurior</name>
    <dbReference type="NCBI Taxonomy" id="286306"/>
    <lineage>
        <taxon>Eukaryota</taxon>
        <taxon>Metazoa</taxon>
        <taxon>Ecdysozoa</taxon>
        <taxon>Arthropoda</taxon>
        <taxon>Hexapoda</taxon>
        <taxon>Insecta</taxon>
        <taxon>Pterygota</taxon>
        <taxon>Neoptera</taxon>
        <taxon>Endopterygota</taxon>
        <taxon>Hymenoptera</taxon>
        <taxon>Apocrita</taxon>
        <taxon>Aculeata</taxon>
        <taxon>Formicoidea</taxon>
        <taxon>Formicidae</taxon>
        <taxon>Myrmicinae</taxon>
        <taxon>Cardiocondyla</taxon>
    </lineage>
</organism>
<evidence type="ECO:0000313" key="2">
    <source>
        <dbReference type="Proteomes" id="UP001430953"/>
    </source>
</evidence>
<dbReference type="AlphaFoldDB" id="A0AAW2EHQ8"/>
<name>A0AAW2EHQ8_9HYME</name>
<evidence type="ECO:0008006" key="3">
    <source>
        <dbReference type="Google" id="ProtNLM"/>
    </source>
</evidence>
<proteinExistence type="predicted"/>